<name>A0A674ICW0_9SAUR</name>
<dbReference type="Pfam" id="PF07004">
    <property type="entry name" value="SHIPPO-rpt"/>
    <property type="match status" value="1"/>
</dbReference>
<evidence type="ECO:0000313" key="2">
    <source>
        <dbReference type="Ensembl" id="ENSTMTP00000005627.1"/>
    </source>
</evidence>
<evidence type="ECO:0000313" key="3">
    <source>
        <dbReference type="Proteomes" id="UP000472274"/>
    </source>
</evidence>
<keyword evidence="3" id="KW-1185">Reference proteome</keyword>
<dbReference type="GeneTree" id="ENSGT00390000001017"/>
<dbReference type="Proteomes" id="UP000472274">
    <property type="component" value="Unplaced"/>
</dbReference>
<dbReference type="Ensembl" id="ENSTMTT00000008353.1">
    <property type="protein sequence ID" value="ENSTMTP00000008084.1"/>
    <property type="gene ID" value="ENSTMTG00000005825.1"/>
</dbReference>
<organism evidence="2 3">
    <name type="scientific">Terrapene triunguis</name>
    <name type="common">Three-toed box turtle</name>
    <dbReference type="NCBI Taxonomy" id="2587831"/>
    <lineage>
        <taxon>Eukaryota</taxon>
        <taxon>Metazoa</taxon>
        <taxon>Chordata</taxon>
        <taxon>Craniata</taxon>
        <taxon>Vertebrata</taxon>
        <taxon>Euteleostomi</taxon>
        <taxon>Archelosauria</taxon>
        <taxon>Testudinata</taxon>
        <taxon>Testudines</taxon>
        <taxon>Cryptodira</taxon>
        <taxon>Durocryptodira</taxon>
        <taxon>Testudinoidea</taxon>
        <taxon>Emydidae</taxon>
        <taxon>Terrapene</taxon>
    </lineage>
</organism>
<dbReference type="AlphaFoldDB" id="A0A674ICW0"/>
<reference evidence="2" key="1">
    <citation type="submission" date="2025-05" db="UniProtKB">
        <authorList>
            <consortium name="Ensembl"/>
        </authorList>
    </citation>
    <scope>IDENTIFICATION</scope>
</reference>
<dbReference type="Ensembl" id="ENSTMTT00000005816.1">
    <property type="protein sequence ID" value="ENSTMTP00000005627.1"/>
    <property type="gene ID" value="ENSTMTG00000004125.1"/>
</dbReference>
<protein>
    <submittedName>
        <fullName evidence="2">Uncharacterized protein</fullName>
    </submittedName>
</protein>
<dbReference type="InterPro" id="IPR010736">
    <property type="entry name" value="SHIPPO-rpt"/>
</dbReference>
<dbReference type="GO" id="GO:0008092">
    <property type="term" value="F:cytoskeletal protein binding"/>
    <property type="evidence" value="ECO:0007669"/>
    <property type="project" value="TreeGrafter"/>
</dbReference>
<sequence>MASPARPEPRHLPGASPGHAQRRLPVTAEQITPHAVEAGPHLLVLTTSLLFLASVAVQKRNSFGSCQRRKIFPFHHAPDRLGNQLVPILGDPYRGPGSYDNEERSSMVYALTHKPESIKGYVLGARTSLRFPPDCKWINVALVNQQSINSMSKSVAEMRYILCSSSFRPGTYEADKLPHKKITWPMKFGSPDWSLVPMPERRTLRTELITDKEFRKHRNRLAYLSLYYS</sequence>
<proteinExistence type="predicted"/>
<accession>A0A674ICW0</accession>
<evidence type="ECO:0000256" key="1">
    <source>
        <dbReference type="SAM" id="MobiDB-lite"/>
    </source>
</evidence>
<dbReference type="GO" id="GO:0031344">
    <property type="term" value="P:regulation of cell projection organization"/>
    <property type="evidence" value="ECO:0007669"/>
    <property type="project" value="TreeGrafter"/>
</dbReference>
<dbReference type="PANTHER" id="PTHR31508:SF2">
    <property type="entry name" value="PROTEIN PITCHFORK"/>
    <property type="match status" value="1"/>
</dbReference>
<feature type="region of interest" description="Disordered" evidence="1">
    <location>
        <begin position="1"/>
        <end position="22"/>
    </location>
</feature>
<dbReference type="PANTHER" id="PTHR31508">
    <property type="entry name" value="PROTEIN PITCHFORK"/>
    <property type="match status" value="1"/>
</dbReference>
<dbReference type="InterPro" id="IPR033602">
    <property type="entry name" value="CIMAP3"/>
</dbReference>